<accession>C5BKU9</accession>
<dbReference type="HOGENOM" id="CLU_065578_0_0_6"/>
<name>C5BKU9_TERTT</name>
<sequence>MKNRFLALLLLTLCLPVYANDNLILVTIDGLRWQEVFHGIDSSLATNKAFSARSEKLLTDFGGENSAEKLMPFFHHTLAREGAFYGNKDAGECMQLSNPWFFSYPGYNEILTGSADPAIDSNSKKPNPNTTILEWLNQQSQFKGQVYAFGSWDVFPFIINEARSKVPVNAGFQPAAFSKLTPMEQTLNELQGEIPSPWETVRLDAFTHHYALETLKQRRPRVLYIAYGETDDFAHDGEYDQYVLAAHRTDQFIAELWHTVQSSNHYRDNTTLIVTTDHGRGSTQEDWQHHASKAATQGYMKSLAHFKDGIIGANDVWFAAIGPRIDTQLKLSDTCLSTNQIAATAVEVLGLNWQKQNSHAGNALPILQESEL</sequence>
<keyword evidence="1" id="KW-0732">Signal</keyword>
<protein>
    <recommendedName>
        <fullName evidence="4">Phosphoglyceromutase</fullName>
    </recommendedName>
</protein>
<dbReference type="SUPFAM" id="SSF53649">
    <property type="entry name" value="Alkaline phosphatase-like"/>
    <property type="match status" value="1"/>
</dbReference>
<dbReference type="Gene3D" id="3.40.720.10">
    <property type="entry name" value="Alkaline Phosphatase, subunit A"/>
    <property type="match status" value="1"/>
</dbReference>
<proteinExistence type="predicted"/>
<feature type="chain" id="PRO_5002948675" description="Phosphoglyceromutase" evidence="1">
    <location>
        <begin position="20"/>
        <end position="372"/>
    </location>
</feature>
<dbReference type="Pfam" id="PF01663">
    <property type="entry name" value="Phosphodiest"/>
    <property type="match status" value="1"/>
</dbReference>
<organism evidence="2 3">
    <name type="scientific">Teredinibacter turnerae (strain ATCC 39867 / T7901)</name>
    <dbReference type="NCBI Taxonomy" id="377629"/>
    <lineage>
        <taxon>Bacteria</taxon>
        <taxon>Pseudomonadati</taxon>
        <taxon>Pseudomonadota</taxon>
        <taxon>Gammaproteobacteria</taxon>
        <taxon>Cellvibrionales</taxon>
        <taxon>Cellvibrionaceae</taxon>
        <taxon>Teredinibacter</taxon>
    </lineage>
</organism>
<evidence type="ECO:0000313" key="2">
    <source>
        <dbReference type="EMBL" id="ACR11136.1"/>
    </source>
</evidence>
<dbReference type="eggNOG" id="COG1524">
    <property type="taxonomic scope" value="Bacteria"/>
</dbReference>
<dbReference type="InterPro" id="IPR002591">
    <property type="entry name" value="Phosphodiest/P_Trfase"/>
</dbReference>
<dbReference type="EMBL" id="CP001614">
    <property type="protein sequence ID" value="ACR11136.1"/>
    <property type="molecule type" value="Genomic_DNA"/>
</dbReference>
<dbReference type="KEGG" id="ttu:TERTU_0090"/>
<feature type="signal peptide" evidence="1">
    <location>
        <begin position="1"/>
        <end position="19"/>
    </location>
</feature>
<keyword evidence="3" id="KW-1185">Reference proteome</keyword>
<dbReference type="Proteomes" id="UP000009080">
    <property type="component" value="Chromosome"/>
</dbReference>
<evidence type="ECO:0000256" key="1">
    <source>
        <dbReference type="SAM" id="SignalP"/>
    </source>
</evidence>
<dbReference type="InterPro" id="IPR017850">
    <property type="entry name" value="Alkaline_phosphatase_core_sf"/>
</dbReference>
<evidence type="ECO:0008006" key="4">
    <source>
        <dbReference type="Google" id="ProtNLM"/>
    </source>
</evidence>
<dbReference type="AlphaFoldDB" id="C5BKU9"/>
<reference evidence="2 3" key="1">
    <citation type="journal article" date="2009" name="PLoS ONE">
        <title>The complete genome of Teredinibacter turnerae T7901: an intracellular endosymbiont of marine wood-boring bivalves (shipworms).</title>
        <authorList>
            <person name="Yang J.C."/>
            <person name="Madupu R."/>
            <person name="Durkin A.S."/>
            <person name="Ekborg N.A."/>
            <person name="Pedamallu C.S."/>
            <person name="Hostetler J.B."/>
            <person name="Radune D."/>
            <person name="Toms B.S."/>
            <person name="Henrissat B."/>
            <person name="Coutinho P.M."/>
            <person name="Schwarz S."/>
            <person name="Field L."/>
            <person name="Trindade-Silva A.E."/>
            <person name="Soares C.A.G."/>
            <person name="Elshahawi S."/>
            <person name="Hanora A."/>
            <person name="Schmidt E.W."/>
            <person name="Haygood M.G."/>
            <person name="Posfai J."/>
            <person name="Benner J."/>
            <person name="Madinger C."/>
            <person name="Nove J."/>
            <person name="Anton B."/>
            <person name="Chaudhary K."/>
            <person name="Foster J."/>
            <person name="Holman A."/>
            <person name="Kumar S."/>
            <person name="Lessard P.A."/>
            <person name="Luyten Y.A."/>
            <person name="Slatko B."/>
            <person name="Wood N."/>
            <person name="Wu B."/>
            <person name="Teplitski M."/>
            <person name="Mougous J.D."/>
            <person name="Ward N."/>
            <person name="Eisen J.A."/>
            <person name="Badger J.H."/>
            <person name="Distel D.L."/>
        </authorList>
    </citation>
    <scope>NUCLEOTIDE SEQUENCE [LARGE SCALE GENOMIC DNA]</scope>
    <source>
        <strain evidence="3">ATCC 39867 / T7901</strain>
    </source>
</reference>
<dbReference type="RefSeq" id="WP_015817248.1">
    <property type="nucleotide sequence ID" value="NC_012997.1"/>
</dbReference>
<dbReference type="STRING" id="377629.TERTU_0090"/>
<dbReference type="OrthoDB" id="9791578at2"/>
<evidence type="ECO:0000313" key="3">
    <source>
        <dbReference type="Proteomes" id="UP000009080"/>
    </source>
</evidence>
<gene>
    <name evidence="2" type="ordered locus">TERTU_0090</name>
</gene>